<dbReference type="SUPFAM" id="SSF53623">
    <property type="entry name" value="MurD-like peptide ligases, catalytic domain"/>
    <property type="match status" value="1"/>
</dbReference>
<evidence type="ECO:0000256" key="3">
    <source>
        <dbReference type="ARBA" id="ARBA00022723"/>
    </source>
</evidence>
<reference evidence="9 10" key="1">
    <citation type="submission" date="2022-10" db="EMBL/GenBank/DDBJ databases">
        <title>Host association and intracellularity evolved multiple times independently in the Rickettsiales.</title>
        <authorList>
            <person name="Castelli M."/>
            <person name="Nardi T."/>
            <person name="Gammuto L."/>
            <person name="Bellinzona G."/>
            <person name="Sabaneyeva E."/>
            <person name="Potekhin A."/>
            <person name="Serra V."/>
            <person name="Petroni G."/>
            <person name="Sassera D."/>
        </authorList>
    </citation>
    <scope>NUCLEOTIDE SEQUENCE [LARGE SCALE GENOMIC DNA]</scope>
    <source>
        <strain evidence="9 10">Kr 154-4</strain>
    </source>
</reference>
<keyword evidence="4 7" id="KW-0547">Nucleotide-binding</keyword>
<gene>
    <name evidence="9" type="ORF">Trichorick_01138</name>
</gene>
<evidence type="ECO:0000256" key="7">
    <source>
        <dbReference type="PIRNR" id="PIRNR001563"/>
    </source>
</evidence>
<name>A0ABZ0UT87_9RICK</name>
<dbReference type="InterPro" id="IPR036615">
    <property type="entry name" value="Mur_ligase_C_dom_sf"/>
</dbReference>
<evidence type="ECO:0000256" key="6">
    <source>
        <dbReference type="ARBA" id="ARBA00022842"/>
    </source>
</evidence>
<dbReference type="InterPro" id="IPR018109">
    <property type="entry name" value="Folylpolyglutamate_synth_CS"/>
</dbReference>
<keyword evidence="3" id="KW-0479">Metal-binding</keyword>
<comment type="similarity">
    <text evidence="1 7">Belongs to the folylpolyglutamate synthase family.</text>
</comment>
<dbReference type="InterPro" id="IPR013221">
    <property type="entry name" value="Mur_ligase_cen"/>
</dbReference>
<organism evidence="9 10">
    <name type="scientific">Candidatus Trichorickettsia mobilis</name>
    <dbReference type="NCBI Taxonomy" id="1346319"/>
    <lineage>
        <taxon>Bacteria</taxon>
        <taxon>Pseudomonadati</taxon>
        <taxon>Pseudomonadota</taxon>
        <taxon>Alphaproteobacteria</taxon>
        <taxon>Rickettsiales</taxon>
        <taxon>Rickettsiaceae</taxon>
        <taxon>Rickettsieae</taxon>
        <taxon>Candidatus Trichorickettsia</taxon>
    </lineage>
</organism>
<dbReference type="PROSITE" id="PS01012">
    <property type="entry name" value="FOLYLPOLYGLU_SYNT_2"/>
    <property type="match status" value="1"/>
</dbReference>
<dbReference type="Proteomes" id="UP001326613">
    <property type="component" value="Chromosome"/>
</dbReference>
<evidence type="ECO:0000313" key="10">
    <source>
        <dbReference type="Proteomes" id="UP001326613"/>
    </source>
</evidence>
<protein>
    <submittedName>
        <fullName evidence="9">Bifunctional folylpolyglutamate synthase/dihydrofolate synthase</fullName>
    </submittedName>
</protein>
<dbReference type="Pfam" id="PF08245">
    <property type="entry name" value="Mur_ligase_M"/>
    <property type="match status" value="1"/>
</dbReference>
<accession>A0ABZ0UT87</accession>
<dbReference type="InterPro" id="IPR001645">
    <property type="entry name" value="Folylpolyglutamate_synth"/>
</dbReference>
<dbReference type="RefSeq" id="WP_323738021.1">
    <property type="nucleotide sequence ID" value="NZ_CP112932.1"/>
</dbReference>
<feature type="domain" description="Mur ligase central" evidence="8">
    <location>
        <begin position="42"/>
        <end position="262"/>
    </location>
</feature>
<proteinExistence type="inferred from homology"/>
<dbReference type="Gene3D" id="3.40.1190.10">
    <property type="entry name" value="Mur-like, catalytic domain"/>
    <property type="match status" value="1"/>
</dbReference>
<keyword evidence="10" id="KW-1185">Reference proteome</keyword>
<keyword evidence="6" id="KW-0460">Magnesium</keyword>
<keyword evidence="2 7" id="KW-0436">Ligase</keyword>
<evidence type="ECO:0000256" key="4">
    <source>
        <dbReference type="ARBA" id="ARBA00022741"/>
    </source>
</evidence>
<evidence type="ECO:0000259" key="8">
    <source>
        <dbReference type="Pfam" id="PF08245"/>
    </source>
</evidence>
<dbReference type="PANTHER" id="PTHR11136">
    <property type="entry name" value="FOLYLPOLYGLUTAMATE SYNTHASE-RELATED"/>
    <property type="match status" value="1"/>
</dbReference>
<dbReference type="PANTHER" id="PTHR11136:SF0">
    <property type="entry name" value="DIHYDROFOLATE SYNTHETASE-RELATED"/>
    <property type="match status" value="1"/>
</dbReference>
<keyword evidence="5 7" id="KW-0067">ATP-binding</keyword>
<dbReference type="EMBL" id="CP112932">
    <property type="protein sequence ID" value="WPY01232.1"/>
    <property type="molecule type" value="Genomic_DNA"/>
</dbReference>
<dbReference type="PIRSF" id="PIRSF001563">
    <property type="entry name" value="Folylpolyglu_synth"/>
    <property type="match status" value="1"/>
</dbReference>
<dbReference type="NCBIfam" id="TIGR01499">
    <property type="entry name" value="folC"/>
    <property type="match status" value="1"/>
</dbReference>
<sequence length="433" mass="48233">MRMPHWPTLPWQQNPEYDLTNILQLLKILGSPHKSTPPVIHIAGTNGKGSTVAILKSIFEAANYKVHAYTSPHLIEFNERIILAGEQITDHYLFEICERTRRASETLNMEPRFFEAVTAASFLAFSEVKADILLLETGLGGRLDATNVITQPLLTIITPISYDHTEYLGNSLQVIAAEKAGIIKPNVPCVISSQVQEVYEVLLNKCNNDSSPAFCYEYDFIIFKNNNHSFQYSTANIKQNFPAPSLLGDHQLINAAAAIAAVSLINKQFHITKQQIDTGLQNTIWPARIQKIDQAKYAHLINSHIQIWVDGAHNSNGAQVLAHWIRHNLTEPTYLILGMTKNRNIKDFCSHFYGIIIKGYTVKVLSEPSSYNATTLAEQASLTGIEFAPAEELIDAIVKIDNQTKSSSINIVICGSLFLAADFFKLIQGLSSR</sequence>
<dbReference type="Gene3D" id="3.90.190.20">
    <property type="entry name" value="Mur ligase, C-terminal domain"/>
    <property type="match status" value="1"/>
</dbReference>
<dbReference type="InterPro" id="IPR036565">
    <property type="entry name" value="Mur-like_cat_sf"/>
</dbReference>
<evidence type="ECO:0000313" key="9">
    <source>
        <dbReference type="EMBL" id="WPY01232.1"/>
    </source>
</evidence>
<dbReference type="SUPFAM" id="SSF53244">
    <property type="entry name" value="MurD-like peptide ligases, peptide-binding domain"/>
    <property type="match status" value="1"/>
</dbReference>
<evidence type="ECO:0000256" key="1">
    <source>
        <dbReference type="ARBA" id="ARBA00008276"/>
    </source>
</evidence>
<evidence type="ECO:0000256" key="5">
    <source>
        <dbReference type="ARBA" id="ARBA00022840"/>
    </source>
</evidence>
<evidence type="ECO:0000256" key="2">
    <source>
        <dbReference type="ARBA" id="ARBA00022598"/>
    </source>
</evidence>